<dbReference type="PANTHER" id="PTHR47755">
    <property type="entry name" value="CELL DIVISION PROTEIN FTSX"/>
    <property type="match status" value="1"/>
</dbReference>
<name>A0A2H0REA6_9BACT</name>
<keyword evidence="9 10" id="KW-0131">Cell cycle</keyword>
<keyword evidence="7 11" id="KW-1133">Transmembrane helix</keyword>
<feature type="transmembrane region" description="Helical" evidence="11">
    <location>
        <begin position="274"/>
        <end position="302"/>
    </location>
</feature>
<evidence type="ECO:0000256" key="9">
    <source>
        <dbReference type="ARBA" id="ARBA00023306"/>
    </source>
</evidence>
<dbReference type="PANTHER" id="PTHR47755:SF1">
    <property type="entry name" value="CELL DIVISION PROTEIN FTSX"/>
    <property type="match status" value="1"/>
</dbReference>
<evidence type="ECO:0000259" key="13">
    <source>
        <dbReference type="Pfam" id="PF18075"/>
    </source>
</evidence>
<gene>
    <name evidence="14" type="ORF">COV10_03420</name>
</gene>
<evidence type="ECO:0000256" key="7">
    <source>
        <dbReference type="ARBA" id="ARBA00022989"/>
    </source>
</evidence>
<feature type="transmembrane region" description="Helical" evidence="11">
    <location>
        <begin position="232"/>
        <end position="254"/>
    </location>
</feature>
<evidence type="ECO:0000256" key="5">
    <source>
        <dbReference type="ARBA" id="ARBA00022618"/>
    </source>
</evidence>
<dbReference type="InterPro" id="IPR003838">
    <property type="entry name" value="ABC3_permease_C"/>
</dbReference>
<feature type="domain" description="FtsX extracellular" evidence="13">
    <location>
        <begin position="59"/>
        <end position="151"/>
    </location>
</feature>
<dbReference type="GO" id="GO:0005886">
    <property type="term" value="C:plasma membrane"/>
    <property type="evidence" value="ECO:0007669"/>
    <property type="project" value="UniProtKB-SubCell"/>
</dbReference>
<evidence type="ECO:0000256" key="4">
    <source>
        <dbReference type="ARBA" id="ARBA00022475"/>
    </source>
</evidence>
<dbReference type="Pfam" id="PF18075">
    <property type="entry name" value="FtsX_ECD"/>
    <property type="match status" value="1"/>
</dbReference>
<dbReference type="Gene3D" id="3.30.70.3040">
    <property type="match status" value="1"/>
</dbReference>
<accession>A0A2H0REA6</accession>
<comment type="caution">
    <text evidence="14">The sequence shown here is derived from an EMBL/GenBank/DDBJ whole genome shotgun (WGS) entry which is preliminary data.</text>
</comment>
<evidence type="ECO:0000256" key="8">
    <source>
        <dbReference type="ARBA" id="ARBA00023136"/>
    </source>
</evidence>
<dbReference type="EMBL" id="PCYI01000021">
    <property type="protein sequence ID" value="PIR44716.1"/>
    <property type="molecule type" value="Genomic_DNA"/>
</dbReference>
<evidence type="ECO:0000256" key="11">
    <source>
        <dbReference type="SAM" id="Phobius"/>
    </source>
</evidence>
<evidence type="ECO:0000256" key="1">
    <source>
        <dbReference type="ARBA" id="ARBA00004651"/>
    </source>
</evidence>
<reference evidence="14 15" key="1">
    <citation type="submission" date="2017-09" db="EMBL/GenBank/DDBJ databases">
        <title>Depth-based differentiation of microbial function through sediment-hosted aquifers and enrichment of novel symbionts in the deep terrestrial subsurface.</title>
        <authorList>
            <person name="Probst A.J."/>
            <person name="Ladd B."/>
            <person name="Jarett J.K."/>
            <person name="Geller-Mcgrath D.E."/>
            <person name="Sieber C.M."/>
            <person name="Emerson J.B."/>
            <person name="Anantharaman K."/>
            <person name="Thomas B.C."/>
            <person name="Malmstrom R."/>
            <person name="Stieglmeier M."/>
            <person name="Klingl A."/>
            <person name="Woyke T."/>
            <person name="Ryan C.M."/>
            <person name="Banfield J.F."/>
        </authorList>
    </citation>
    <scope>NUCLEOTIDE SEQUENCE [LARGE SCALE GENOMIC DNA]</scope>
    <source>
        <strain evidence="14">CG10_big_fil_rev_8_21_14_0_10_51_16</strain>
    </source>
</reference>
<evidence type="ECO:0000256" key="10">
    <source>
        <dbReference type="PIRNR" id="PIRNR003097"/>
    </source>
</evidence>
<proteinExistence type="inferred from homology"/>
<protein>
    <recommendedName>
        <fullName evidence="3 10">Cell division protein FtsX</fullName>
    </recommendedName>
</protein>
<dbReference type="Pfam" id="PF02687">
    <property type="entry name" value="FtsX"/>
    <property type="match status" value="1"/>
</dbReference>
<dbReference type="GO" id="GO:0032153">
    <property type="term" value="C:cell division site"/>
    <property type="evidence" value="ECO:0007669"/>
    <property type="project" value="TreeGrafter"/>
</dbReference>
<evidence type="ECO:0000256" key="2">
    <source>
        <dbReference type="ARBA" id="ARBA00007379"/>
    </source>
</evidence>
<evidence type="ECO:0000313" key="15">
    <source>
        <dbReference type="Proteomes" id="UP000228767"/>
    </source>
</evidence>
<evidence type="ECO:0000256" key="6">
    <source>
        <dbReference type="ARBA" id="ARBA00022692"/>
    </source>
</evidence>
<feature type="transmembrane region" description="Helical" evidence="11">
    <location>
        <begin position="184"/>
        <end position="211"/>
    </location>
</feature>
<comment type="similarity">
    <text evidence="2 10">Belongs to the ABC-4 integral membrane protein family. FtsX subfamily.</text>
</comment>
<dbReference type="AlphaFoldDB" id="A0A2H0REA6"/>
<keyword evidence="4 10" id="KW-1003">Cell membrane</keyword>
<organism evidence="14 15">
    <name type="scientific">Candidatus Vogelbacteria bacterium CG10_big_fil_rev_8_21_14_0_10_51_16</name>
    <dbReference type="NCBI Taxonomy" id="1975045"/>
    <lineage>
        <taxon>Bacteria</taxon>
        <taxon>Candidatus Vogeliibacteriota</taxon>
    </lineage>
</organism>
<keyword evidence="6 11" id="KW-0812">Transmembrane</keyword>
<evidence type="ECO:0000259" key="12">
    <source>
        <dbReference type="Pfam" id="PF02687"/>
    </source>
</evidence>
<keyword evidence="5 10" id="KW-0132">Cell division</keyword>
<evidence type="ECO:0000256" key="3">
    <source>
        <dbReference type="ARBA" id="ARBA00021907"/>
    </source>
</evidence>
<dbReference type="InterPro" id="IPR040690">
    <property type="entry name" value="FtsX_ECD"/>
</dbReference>
<dbReference type="InterPro" id="IPR004513">
    <property type="entry name" value="FtsX"/>
</dbReference>
<sequence length="308" mass="33994">MFFIKLKRVIKAGFINFWRNTVVSLASVFVMTTALFVIGGMVLSSALFSSLIVDVKDKVDVNVYLRTDASGQEALALKESLEALPEVRSVEYLSREQALVDFRERHRDDELVLGALEELEDNPLGAVLNVRAKEPSQYEGIAVFLEGDPSVGTTPAPIVDKVNFFQNKLVIDRLSALINILQRLGVVVSVVFVCIAVLVTMNTVRVAIFASREEIAVMKLVGASHNYTRGPFIAEGMMNGIVAALITTALFYPVTLWFSNFAGNFFGDFNVLSYYLANIVQLLFLLLASGLVVGFLASWLAVRRYLGH</sequence>
<dbReference type="PIRSF" id="PIRSF003097">
    <property type="entry name" value="FtsX"/>
    <property type="match status" value="1"/>
</dbReference>
<dbReference type="Proteomes" id="UP000228767">
    <property type="component" value="Unassembled WGS sequence"/>
</dbReference>
<keyword evidence="8 10" id="KW-0472">Membrane</keyword>
<feature type="domain" description="ABC3 transporter permease C-terminal" evidence="12">
    <location>
        <begin position="187"/>
        <end position="306"/>
    </location>
</feature>
<comment type="subcellular location">
    <subcellularLocation>
        <location evidence="1">Cell membrane</location>
        <topology evidence="1">Multi-pass membrane protein</topology>
    </subcellularLocation>
</comment>
<dbReference type="GO" id="GO:0051301">
    <property type="term" value="P:cell division"/>
    <property type="evidence" value="ECO:0007669"/>
    <property type="project" value="UniProtKB-KW"/>
</dbReference>
<evidence type="ECO:0000313" key="14">
    <source>
        <dbReference type="EMBL" id="PIR44716.1"/>
    </source>
</evidence>
<feature type="transmembrane region" description="Helical" evidence="11">
    <location>
        <begin position="21"/>
        <end position="48"/>
    </location>
</feature>